<keyword evidence="2" id="KW-1185">Reference proteome</keyword>
<dbReference type="RefSeq" id="WP_168078603.1">
    <property type="nucleotide sequence ID" value="NZ_BAAAQJ010000004.1"/>
</dbReference>
<name>A0A8J3LQW9_9ACTN</name>
<dbReference type="EMBL" id="BONU01000052">
    <property type="protein sequence ID" value="GIG76357.1"/>
    <property type="molecule type" value="Genomic_DNA"/>
</dbReference>
<evidence type="ECO:0000313" key="1">
    <source>
        <dbReference type="EMBL" id="GIG76357.1"/>
    </source>
</evidence>
<gene>
    <name evidence="1" type="ORF">Pfl04_47610</name>
</gene>
<dbReference type="Proteomes" id="UP000653674">
    <property type="component" value="Unassembled WGS sequence"/>
</dbReference>
<evidence type="ECO:0000313" key="2">
    <source>
        <dbReference type="Proteomes" id="UP000653674"/>
    </source>
</evidence>
<reference evidence="1" key="1">
    <citation type="submission" date="2021-01" db="EMBL/GenBank/DDBJ databases">
        <title>Whole genome shotgun sequence of Planosporangium flavigriseum NBRC 105377.</title>
        <authorList>
            <person name="Komaki H."/>
            <person name="Tamura T."/>
        </authorList>
    </citation>
    <scope>NUCLEOTIDE SEQUENCE</scope>
    <source>
        <strain evidence="1">NBRC 105377</strain>
    </source>
</reference>
<sequence>MPTLTPDDVARFARLLAETVLEHHGQWTTSTPGIVGLAAARLPGHTASTGFGSATRAIRAAEPLLADYGISVRANRPHGQPRRWTFALTHMPTLDLAAA</sequence>
<organism evidence="1 2">
    <name type="scientific">Planosporangium flavigriseum</name>
    <dbReference type="NCBI Taxonomy" id="373681"/>
    <lineage>
        <taxon>Bacteria</taxon>
        <taxon>Bacillati</taxon>
        <taxon>Actinomycetota</taxon>
        <taxon>Actinomycetes</taxon>
        <taxon>Micromonosporales</taxon>
        <taxon>Micromonosporaceae</taxon>
        <taxon>Planosporangium</taxon>
    </lineage>
</organism>
<comment type="caution">
    <text evidence="1">The sequence shown here is derived from an EMBL/GenBank/DDBJ whole genome shotgun (WGS) entry which is preliminary data.</text>
</comment>
<accession>A0A8J3LQW9</accession>
<proteinExistence type="predicted"/>
<protein>
    <submittedName>
        <fullName evidence="1">Uncharacterized protein</fullName>
    </submittedName>
</protein>
<dbReference type="AlphaFoldDB" id="A0A8J3LQW9"/>